<feature type="chain" id="PRO_5040426237" description="Mid2 domain-containing protein" evidence="3">
    <location>
        <begin position="21"/>
        <end position="283"/>
    </location>
</feature>
<dbReference type="Proteomes" id="UP000738349">
    <property type="component" value="Unassembled WGS sequence"/>
</dbReference>
<evidence type="ECO:0000256" key="1">
    <source>
        <dbReference type="SAM" id="MobiDB-lite"/>
    </source>
</evidence>
<sequence length="283" mass="30549">MYRLLAALALFLLLSADVRGETRFRRPPGPGPNRDYRDNPTYEIGQDLDLKWDMDFDEAEIHIQQQDVNNNIPDPMSAEIVASTSSTRHVWTVTFNDFPADFDKTLSNVYYFTLQDASGTVVGGTTSHYFNITDPADSTTTSTVISTTAASTASSSTSESISQTETAASSSATANTDDEGGQGLSRGALVGVSVGATLGGLAVLAVLVGLGFLVWGSFGRNRPNQGQILPHEQPKPDTTPGSLVTTVVTPPLEQHYYPVPQLQYRPQPVQEIQHPRPIHEAPS</sequence>
<proteinExistence type="predicted"/>
<protein>
    <recommendedName>
        <fullName evidence="6">Mid2 domain-containing protein</fullName>
    </recommendedName>
</protein>
<gene>
    <name evidence="4" type="ORF">EDB81DRAFT_850517</name>
</gene>
<evidence type="ECO:0008006" key="6">
    <source>
        <dbReference type="Google" id="ProtNLM"/>
    </source>
</evidence>
<dbReference type="EMBL" id="JAGMUV010000001">
    <property type="protein sequence ID" value="KAH7176664.1"/>
    <property type="molecule type" value="Genomic_DNA"/>
</dbReference>
<keyword evidence="3" id="KW-0732">Signal</keyword>
<accession>A0A9P9FSS5</accession>
<dbReference type="OrthoDB" id="5390143at2759"/>
<reference evidence="4" key="1">
    <citation type="journal article" date="2021" name="Nat. Commun.">
        <title>Genetic determinants of endophytism in the Arabidopsis root mycobiome.</title>
        <authorList>
            <person name="Mesny F."/>
            <person name="Miyauchi S."/>
            <person name="Thiergart T."/>
            <person name="Pickel B."/>
            <person name="Atanasova L."/>
            <person name="Karlsson M."/>
            <person name="Huettel B."/>
            <person name="Barry K.W."/>
            <person name="Haridas S."/>
            <person name="Chen C."/>
            <person name="Bauer D."/>
            <person name="Andreopoulos W."/>
            <person name="Pangilinan J."/>
            <person name="LaButti K."/>
            <person name="Riley R."/>
            <person name="Lipzen A."/>
            <person name="Clum A."/>
            <person name="Drula E."/>
            <person name="Henrissat B."/>
            <person name="Kohler A."/>
            <person name="Grigoriev I.V."/>
            <person name="Martin F.M."/>
            <person name="Hacquard S."/>
        </authorList>
    </citation>
    <scope>NUCLEOTIDE SEQUENCE</scope>
    <source>
        <strain evidence="4">MPI-CAGE-AT-0147</strain>
    </source>
</reference>
<feature type="compositionally biased region" description="Low complexity" evidence="1">
    <location>
        <begin position="149"/>
        <end position="174"/>
    </location>
</feature>
<keyword evidence="2" id="KW-0812">Transmembrane</keyword>
<name>A0A9P9FSS5_9HYPO</name>
<dbReference type="AlphaFoldDB" id="A0A9P9FSS5"/>
<evidence type="ECO:0000256" key="3">
    <source>
        <dbReference type="SAM" id="SignalP"/>
    </source>
</evidence>
<feature type="region of interest" description="Disordered" evidence="1">
    <location>
        <begin position="149"/>
        <end position="179"/>
    </location>
</feature>
<keyword evidence="5" id="KW-1185">Reference proteome</keyword>
<keyword evidence="2" id="KW-1133">Transmembrane helix</keyword>
<feature type="signal peptide" evidence="3">
    <location>
        <begin position="1"/>
        <end position="20"/>
    </location>
</feature>
<keyword evidence="2" id="KW-0472">Membrane</keyword>
<organism evidence="4 5">
    <name type="scientific">Dactylonectria macrodidyma</name>
    <dbReference type="NCBI Taxonomy" id="307937"/>
    <lineage>
        <taxon>Eukaryota</taxon>
        <taxon>Fungi</taxon>
        <taxon>Dikarya</taxon>
        <taxon>Ascomycota</taxon>
        <taxon>Pezizomycotina</taxon>
        <taxon>Sordariomycetes</taxon>
        <taxon>Hypocreomycetidae</taxon>
        <taxon>Hypocreales</taxon>
        <taxon>Nectriaceae</taxon>
        <taxon>Dactylonectria</taxon>
    </lineage>
</organism>
<comment type="caution">
    <text evidence="4">The sequence shown here is derived from an EMBL/GenBank/DDBJ whole genome shotgun (WGS) entry which is preliminary data.</text>
</comment>
<feature type="transmembrane region" description="Helical" evidence="2">
    <location>
        <begin position="188"/>
        <end position="215"/>
    </location>
</feature>
<evidence type="ECO:0000313" key="4">
    <source>
        <dbReference type="EMBL" id="KAH7176664.1"/>
    </source>
</evidence>
<evidence type="ECO:0000256" key="2">
    <source>
        <dbReference type="SAM" id="Phobius"/>
    </source>
</evidence>
<evidence type="ECO:0000313" key="5">
    <source>
        <dbReference type="Proteomes" id="UP000738349"/>
    </source>
</evidence>